<organism evidence="1 2">
    <name type="scientific">Pseudomonas monteilii SB3101</name>
    <dbReference type="NCBI Taxonomy" id="1435058"/>
    <lineage>
        <taxon>Bacteria</taxon>
        <taxon>Pseudomonadati</taxon>
        <taxon>Pseudomonadota</taxon>
        <taxon>Gammaproteobacteria</taxon>
        <taxon>Pseudomonadales</taxon>
        <taxon>Pseudomonadaceae</taxon>
        <taxon>Pseudomonas</taxon>
    </lineage>
</organism>
<dbReference type="HOGENOM" id="CLU_2882532_0_0_6"/>
<dbReference type="PATRIC" id="fig|1435058.3.peg.3183"/>
<accession>V9V9S1</accession>
<gene>
    <name evidence="1" type="ORF">X970_16340</name>
</gene>
<name>V9V9S1_9PSED</name>
<reference evidence="1 2" key="1">
    <citation type="submission" date="2013-12" db="EMBL/GenBank/DDBJ databases">
        <title>Complete Genomes of Pseudomonas monteilii SB3078 and SB3101, two Benzene, Toluene and Ethylbenzene Degrading Bacteria used for Bioaugmentation.</title>
        <authorList>
            <person name="Dueholm M.S."/>
            <person name="Albertsen M."/>
            <person name="D'Imperio S."/>
            <person name="Tale V.P."/>
            <person name="Lewis D."/>
            <person name="Nilsen P.H."/>
            <person name="Nielsen J.L."/>
        </authorList>
    </citation>
    <scope>NUCLEOTIDE SEQUENCE [LARGE SCALE GENOMIC DNA]</scope>
    <source>
        <strain evidence="1 2">SB3101</strain>
    </source>
</reference>
<dbReference type="AlphaFoldDB" id="V9V9S1"/>
<dbReference type="Proteomes" id="UP000018660">
    <property type="component" value="Chromosome"/>
</dbReference>
<dbReference type="KEGG" id="pmot:X970_16340"/>
<sequence>MYKPGEAEPIYRTLFHWQGLRLLQEVQSGLPSLYVYTSPNSYEPGFLLLPGHDERFFIHAIRL</sequence>
<protein>
    <submittedName>
        <fullName evidence="1">Uncharacterized protein</fullName>
    </submittedName>
</protein>
<evidence type="ECO:0000313" key="2">
    <source>
        <dbReference type="Proteomes" id="UP000018660"/>
    </source>
</evidence>
<evidence type="ECO:0000313" key="1">
    <source>
        <dbReference type="EMBL" id="AHC91143.1"/>
    </source>
</evidence>
<proteinExistence type="predicted"/>
<dbReference type="EMBL" id="CP006979">
    <property type="protein sequence ID" value="AHC91143.1"/>
    <property type="molecule type" value="Genomic_DNA"/>
</dbReference>